<dbReference type="GO" id="GO:0000445">
    <property type="term" value="C:THO complex part of transcription export complex"/>
    <property type="evidence" value="ECO:0007669"/>
    <property type="project" value="InterPro"/>
</dbReference>
<evidence type="ECO:0000256" key="2">
    <source>
        <dbReference type="ARBA" id="ARBA00023242"/>
    </source>
</evidence>
<comment type="caution">
    <text evidence="4">The sequence shown here is derived from an EMBL/GenBank/DDBJ whole genome shotgun (WGS) entry which is preliminary data.</text>
</comment>
<keyword evidence="2" id="KW-0539">Nucleus</keyword>
<evidence type="ECO:0000313" key="4">
    <source>
        <dbReference type="EMBL" id="KAF9733214.1"/>
    </source>
</evidence>
<dbReference type="GO" id="GO:0006397">
    <property type="term" value="P:mRNA processing"/>
    <property type="evidence" value="ECO:0007669"/>
    <property type="project" value="InterPro"/>
</dbReference>
<feature type="region of interest" description="Disordered" evidence="3">
    <location>
        <begin position="231"/>
        <end position="354"/>
    </location>
</feature>
<feature type="compositionally biased region" description="Acidic residues" evidence="3">
    <location>
        <begin position="323"/>
        <end position="337"/>
    </location>
</feature>
<evidence type="ECO:0000313" key="5">
    <source>
        <dbReference type="Proteomes" id="UP000756921"/>
    </source>
</evidence>
<proteinExistence type="predicted"/>
<feature type="region of interest" description="Disordered" evidence="3">
    <location>
        <begin position="46"/>
        <end position="73"/>
    </location>
</feature>
<evidence type="ECO:0000256" key="1">
    <source>
        <dbReference type="ARBA" id="ARBA00004123"/>
    </source>
</evidence>
<feature type="compositionally biased region" description="Polar residues" evidence="3">
    <location>
        <begin position="271"/>
        <end position="282"/>
    </location>
</feature>
<dbReference type="Proteomes" id="UP000756921">
    <property type="component" value="Unassembled WGS sequence"/>
</dbReference>
<organism evidence="4 5">
    <name type="scientific">Paraphaeosphaeria minitans</name>
    <dbReference type="NCBI Taxonomy" id="565426"/>
    <lineage>
        <taxon>Eukaryota</taxon>
        <taxon>Fungi</taxon>
        <taxon>Dikarya</taxon>
        <taxon>Ascomycota</taxon>
        <taxon>Pezizomycotina</taxon>
        <taxon>Dothideomycetes</taxon>
        <taxon>Pleosporomycetidae</taxon>
        <taxon>Pleosporales</taxon>
        <taxon>Massarineae</taxon>
        <taxon>Didymosphaeriaceae</taxon>
        <taxon>Paraphaeosphaeria</taxon>
    </lineage>
</organism>
<comment type="subcellular location">
    <subcellularLocation>
        <location evidence="1">Nucleus</location>
    </subcellularLocation>
</comment>
<dbReference type="InterPro" id="IPR008501">
    <property type="entry name" value="THOC7/Mft1"/>
</dbReference>
<protein>
    <submittedName>
        <fullName evidence="4">THO complex subunit mft1</fullName>
    </submittedName>
</protein>
<gene>
    <name evidence="4" type="ORF">PMIN01_08897</name>
</gene>
<dbReference type="AlphaFoldDB" id="A0A9P6GD47"/>
<reference evidence="4" key="1">
    <citation type="journal article" date="2020" name="Mol. Plant Microbe Interact.">
        <title>Genome Sequence of the Biocontrol Agent Coniothyrium minitans strain Conio (IMI 134523).</title>
        <authorList>
            <person name="Patel D."/>
            <person name="Shittu T.A."/>
            <person name="Baroncelli R."/>
            <person name="Muthumeenakshi S."/>
            <person name="Osborne T.H."/>
            <person name="Janganan T.K."/>
            <person name="Sreenivasaprasad S."/>
        </authorList>
    </citation>
    <scope>NUCLEOTIDE SEQUENCE</scope>
    <source>
        <strain evidence="4">Conio</strain>
    </source>
</reference>
<name>A0A9P6GD47_9PLEO</name>
<dbReference type="Pfam" id="PF05615">
    <property type="entry name" value="THOC7"/>
    <property type="match status" value="1"/>
</dbReference>
<dbReference type="OrthoDB" id="205166at2759"/>
<evidence type="ECO:0000256" key="3">
    <source>
        <dbReference type="SAM" id="MobiDB-lite"/>
    </source>
</evidence>
<keyword evidence="5" id="KW-1185">Reference proteome</keyword>
<feature type="compositionally biased region" description="Basic and acidic residues" evidence="3">
    <location>
        <begin position="231"/>
        <end position="255"/>
    </location>
</feature>
<dbReference type="EMBL" id="WJXW01000009">
    <property type="protein sequence ID" value="KAF9733214.1"/>
    <property type="molecule type" value="Genomic_DNA"/>
</dbReference>
<sequence length="354" mass="39814">MAPKLWPLLPQPEEDALHNVSRLFNVESRPYARVAHRIITSKEHGKPTDFILSDARPRQLPTPPPDASAADEEAAARDALRREEAVKIEAWRKELINELELLDFATLRFELTTGINNEERERYAKEKLAITDKQNHVRKNIEKLRVDLEQAKETLAVRKTYDELTKKITDNKMLKPRDEQAIAHEKLDQEIAELEQEVQNAKATWGERRTQFNRIETEAMNLMQMIKDEKEEAERKEGMRDDEGDDKDASTRADVSHAGTPRPDGGLTPVHPSQTAESSNTLKVPPQDRLSALAVAVSRAPSGAGEDTEMGESGDNAGRIPADDSEIEEGEDVEEGEHEGSERGETSGREMDES</sequence>
<feature type="compositionally biased region" description="Basic and acidic residues" evidence="3">
    <location>
        <begin position="338"/>
        <end position="354"/>
    </location>
</feature>
<accession>A0A9P6GD47</accession>